<feature type="binding site" evidence="6">
    <location>
        <position position="66"/>
    </location>
    <ligand>
        <name>GTP</name>
        <dbReference type="ChEBI" id="CHEBI:37565"/>
    </ligand>
</feature>
<evidence type="ECO:0000256" key="7">
    <source>
        <dbReference type="PIRSR" id="PIRSR606689-2"/>
    </source>
</evidence>
<name>A0A7E4UNR1_PANRE</name>
<dbReference type="GO" id="GO:0005794">
    <property type="term" value="C:Golgi apparatus"/>
    <property type="evidence" value="ECO:0007669"/>
    <property type="project" value="TreeGrafter"/>
</dbReference>
<dbReference type="Proteomes" id="UP000492821">
    <property type="component" value="Unassembled WGS sequence"/>
</dbReference>
<dbReference type="SUPFAM" id="SSF52540">
    <property type="entry name" value="P-loop containing nucleoside triphosphate hydrolases"/>
    <property type="match status" value="1"/>
</dbReference>
<keyword evidence="7" id="KW-0479">Metal-binding</keyword>
<dbReference type="WBParaSite" id="Pan_g10947.t1">
    <property type="protein sequence ID" value="Pan_g10947.t1"/>
    <property type="gene ID" value="Pan_g10947"/>
</dbReference>
<comment type="subunit">
    <text evidence="4">Interacts with SYS1.</text>
</comment>
<dbReference type="PRINTS" id="PR00449">
    <property type="entry name" value="RASTRNSFRMNG"/>
</dbReference>
<keyword evidence="2 6" id="KW-0342">GTP-binding</keyword>
<dbReference type="NCBIfam" id="TIGR00231">
    <property type="entry name" value="small_GTP"/>
    <property type="match status" value="1"/>
</dbReference>
<dbReference type="InterPro" id="IPR005225">
    <property type="entry name" value="Small_GTP-bd"/>
</dbReference>
<dbReference type="GO" id="GO:0043001">
    <property type="term" value="P:Golgi to plasma membrane protein transport"/>
    <property type="evidence" value="ECO:0007669"/>
    <property type="project" value="TreeGrafter"/>
</dbReference>
<dbReference type="PANTHER" id="PTHR45909">
    <property type="entry name" value="ADP-RIBOSYLATION FACTOR-RELATED PROTEIN 1"/>
    <property type="match status" value="1"/>
</dbReference>
<keyword evidence="8" id="KW-1185">Reference proteome</keyword>
<reference evidence="8" key="1">
    <citation type="journal article" date="2013" name="Genetics">
        <title>The draft genome and transcriptome of Panagrellus redivivus are shaped by the harsh demands of a free-living lifestyle.</title>
        <authorList>
            <person name="Srinivasan J."/>
            <person name="Dillman A.R."/>
            <person name="Macchietto M.G."/>
            <person name="Heikkinen L."/>
            <person name="Lakso M."/>
            <person name="Fracchia K.M."/>
            <person name="Antoshechkin I."/>
            <person name="Mortazavi A."/>
            <person name="Wong G."/>
            <person name="Sternberg P.W."/>
        </authorList>
    </citation>
    <scope>NUCLEOTIDE SEQUENCE [LARGE SCALE GENOMIC DNA]</scope>
    <source>
        <strain evidence="8">MT8872</strain>
    </source>
</reference>
<feature type="binding site" evidence="6">
    <location>
        <begin position="122"/>
        <end position="125"/>
    </location>
    <ligand>
        <name>GTP</name>
        <dbReference type="ChEBI" id="CHEBI:37565"/>
    </ligand>
</feature>
<protein>
    <recommendedName>
        <fullName evidence="5">ADP-ribosylation factor-related protein 1</fullName>
    </recommendedName>
</protein>
<comment type="function">
    <text evidence="3">Trans-Golgi-associated GTPase that regulates protein sorting. Controls the targeting of ARL1 and its effector to the trans-Golgi. Required for the lipidation of chylomicrons in the intestine and required for VLDL lipidation in the liver.</text>
</comment>
<dbReference type="Gene3D" id="3.40.50.300">
    <property type="entry name" value="P-loop containing nucleotide triphosphate hydrolases"/>
    <property type="match status" value="1"/>
</dbReference>
<dbReference type="SMART" id="SM00175">
    <property type="entry name" value="RAB"/>
    <property type="match status" value="1"/>
</dbReference>
<evidence type="ECO:0000313" key="8">
    <source>
        <dbReference type="Proteomes" id="UP000492821"/>
    </source>
</evidence>
<evidence type="ECO:0000256" key="3">
    <source>
        <dbReference type="ARBA" id="ARBA00037377"/>
    </source>
</evidence>
<dbReference type="GO" id="GO:0006886">
    <property type="term" value="P:intracellular protein transport"/>
    <property type="evidence" value="ECO:0007669"/>
    <property type="project" value="TreeGrafter"/>
</dbReference>
<evidence type="ECO:0000256" key="4">
    <source>
        <dbReference type="ARBA" id="ARBA00038765"/>
    </source>
</evidence>
<evidence type="ECO:0000256" key="2">
    <source>
        <dbReference type="ARBA" id="ARBA00023134"/>
    </source>
</evidence>
<dbReference type="SMART" id="SM00177">
    <property type="entry name" value="ARF"/>
    <property type="match status" value="1"/>
</dbReference>
<accession>A0A7E4UNR1</accession>
<dbReference type="Pfam" id="PF00025">
    <property type="entry name" value="Arf"/>
    <property type="match status" value="1"/>
</dbReference>
<keyword evidence="1 6" id="KW-0547">Nucleotide-binding</keyword>
<dbReference type="GO" id="GO:0034067">
    <property type="term" value="P:protein localization to Golgi apparatus"/>
    <property type="evidence" value="ECO:0007669"/>
    <property type="project" value="TreeGrafter"/>
</dbReference>
<dbReference type="PROSITE" id="PS51417">
    <property type="entry name" value="ARF"/>
    <property type="match status" value="1"/>
</dbReference>
<dbReference type="GO" id="GO:0046872">
    <property type="term" value="F:metal ion binding"/>
    <property type="evidence" value="ECO:0007669"/>
    <property type="project" value="UniProtKB-KW"/>
</dbReference>
<evidence type="ECO:0000256" key="5">
    <source>
        <dbReference type="ARBA" id="ARBA00039478"/>
    </source>
</evidence>
<dbReference type="GO" id="GO:0005525">
    <property type="term" value="F:GTP binding"/>
    <property type="evidence" value="ECO:0007669"/>
    <property type="project" value="UniProtKB-KW"/>
</dbReference>
<proteinExistence type="predicted"/>
<keyword evidence="7" id="KW-0460">Magnesium</keyword>
<dbReference type="GO" id="GO:0003924">
    <property type="term" value="F:GTPase activity"/>
    <property type="evidence" value="ECO:0007669"/>
    <property type="project" value="InterPro"/>
</dbReference>
<feature type="binding site" evidence="7">
    <location>
        <position position="20"/>
    </location>
    <ligand>
        <name>Mg(2+)</name>
        <dbReference type="ChEBI" id="CHEBI:18420"/>
    </ligand>
</feature>
<evidence type="ECO:0000313" key="9">
    <source>
        <dbReference type="WBParaSite" id="Pan_g10947.t1"/>
    </source>
</evidence>
<dbReference type="InterPro" id="IPR024156">
    <property type="entry name" value="Small_GTPase_ARF"/>
</dbReference>
<evidence type="ECO:0000256" key="6">
    <source>
        <dbReference type="PIRSR" id="PIRSR606689-1"/>
    </source>
</evidence>
<dbReference type="InterPro" id="IPR027417">
    <property type="entry name" value="P-loop_NTPase"/>
</dbReference>
<sequence length="204" mass="22780">MTQKEEYFITILGLDDAGKTTLLERIKAIFNDSAMVPASRITPTIGMNIGKVDHRRIRLNFWDVGGQAELQTLWDKYIDECHAIIFVIDASTSDRIAESLDAFRKVIAFERVGHMPLLILFNKCDGNETANKTDDDSETDTDIKDATTTAALDNLRQELADTRDNESTDGEFAIMSVSAIEGANVERSIKWLAEAITRQYSAQA</sequence>
<dbReference type="SMART" id="SM00178">
    <property type="entry name" value="SAR"/>
    <property type="match status" value="1"/>
</dbReference>
<evidence type="ECO:0000256" key="1">
    <source>
        <dbReference type="ARBA" id="ARBA00022741"/>
    </source>
</evidence>
<feature type="binding site" evidence="6">
    <location>
        <begin position="13"/>
        <end position="20"/>
    </location>
    <ligand>
        <name>GTP</name>
        <dbReference type="ChEBI" id="CHEBI:37565"/>
    </ligand>
</feature>
<dbReference type="AlphaFoldDB" id="A0A7E4UNR1"/>
<organism evidence="8 9">
    <name type="scientific">Panagrellus redivivus</name>
    <name type="common">Microworm</name>
    <dbReference type="NCBI Taxonomy" id="6233"/>
    <lineage>
        <taxon>Eukaryota</taxon>
        <taxon>Metazoa</taxon>
        <taxon>Ecdysozoa</taxon>
        <taxon>Nematoda</taxon>
        <taxon>Chromadorea</taxon>
        <taxon>Rhabditida</taxon>
        <taxon>Tylenchina</taxon>
        <taxon>Panagrolaimomorpha</taxon>
        <taxon>Panagrolaimoidea</taxon>
        <taxon>Panagrolaimidae</taxon>
        <taxon>Panagrellus</taxon>
    </lineage>
</organism>
<reference evidence="9" key="2">
    <citation type="submission" date="2020-10" db="UniProtKB">
        <authorList>
            <consortium name="WormBaseParasite"/>
        </authorList>
    </citation>
    <scope>IDENTIFICATION</scope>
</reference>
<dbReference type="PANTHER" id="PTHR45909:SF1">
    <property type="entry name" value="ADP-RIBOSYLATION FACTOR-RELATED PROTEIN 1"/>
    <property type="match status" value="1"/>
</dbReference>
<feature type="binding site" evidence="7">
    <location>
        <position position="44"/>
    </location>
    <ligand>
        <name>Mg(2+)</name>
        <dbReference type="ChEBI" id="CHEBI:18420"/>
    </ligand>
</feature>
<dbReference type="InterPro" id="IPR006689">
    <property type="entry name" value="Small_GTPase_ARF/SAR"/>
</dbReference>